<dbReference type="GO" id="GO:0009089">
    <property type="term" value="P:lysine biosynthetic process via diaminopimelate"/>
    <property type="evidence" value="ECO:0007669"/>
    <property type="project" value="TreeGrafter"/>
</dbReference>
<evidence type="ECO:0000256" key="2">
    <source>
        <dbReference type="ARBA" id="ARBA00022898"/>
    </source>
</evidence>
<feature type="active site" description="Proton donor" evidence="3">
    <location>
        <position position="338"/>
    </location>
</feature>
<evidence type="ECO:0000313" key="7">
    <source>
        <dbReference type="EMBL" id="RJL33269.1"/>
    </source>
</evidence>
<evidence type="ECO:0000313" key="8">
    <source>
        <dbReference type="Proteomes" id="UP000265768"/>
    </source>
</evidence>
<dbReference type="InterPro" id="IPR022643">
    <property type="entry name" value="De-COase2_C"/>
</dbReference>
<dbReference type="PRINTS" id="PR01179">
    <property type="entry name" value="ODADCRBXLASE"/>
</dbReference>
<dbReference type="AlphaFoldDB" id="A0A3A4AXX8"/>
<sequence>MTPHADLAERYGTPLYVYDLDEVAAAKADLAGFLPDGCRILYSLKANPHPDVARALREGPGPGCGAEVSSVGELAAAAEAGFTGAEIVYTGPGKTPGELAHAVARGVRSFSAESPEDLRNIGRAAEAHGVVAGCLLRVNSAEPGSGTGLRMTGKPTQFGIDAETVAASAAELRAAPGTSITGVHLFSQSNAPGEDSLIAELRHSVEVAARIQDDLGPPLRTLDIGGGFASPYGRPGPRPAYPRLRAALESALDAAFPGWRRGEPGVAVESGRYLTGSAGTLLTRVTSVKTGRGRTHVILDAGINVFGGLSGLGRLLPVSVEPEPGGAHARATLAGPLCTPADILARDVPVADLGPGDVLAIPNTGAYGLTASLTLFLGRPAPVEAVVRGGQVVSATRIVPTRVPVAG</sequence>
<keyword evidence="8" id="KW-1185">Reference proteome</keyword>
<dbReference type="PANTHER" id="PTHR43727:SF2">
    <property type="entry name" value="GROUP IV DECARBOXYLASE"/>
    <property type="match status" value="1"/>
</dbReference>
<dbReference type="Gene3D" id="3.20.20.10">
    <property type="entry name" value="Alanine racemase"/>
    <property type="match status" value="1"/>
</dbReference>
<dbReference type="SUPFAM" id="SSF50621">
    <property type="entry name" value="Alanine racemase C-terminal domain-like"/>
    <property type="match status" value="1"/>
</dbReference>
<feature type="modified residue" description="N6-(pyridoxal phosphate)lysine" evidence="3">
    <location>
        <position position="45"/>
    </location>
</feature>
<dbReference type="InterPro" id="IPR022644">
    <property type="entry name" value="De-COase2_N"/>
</dbReference>
<dbReference type="Pfam" id="PF00278">
    <property type="entry name" value="Orn_DAP_Arg_deC"/>
    <property type="match status" value="1"/>
</dbReference>
<organism evidence="7 8">
    <name type="scientific">Bailinhaonella thermotolerans</name>
    <dbReference type="NCBI Taxonomy" id="1070861"/>
    <lineage>
        <taxon>Bacteria</taxon>
        <taxon>Bacillati</taxon>
        <taxon>Actinomycetota</taxon>
        <taxon>Actinomycetes</taxon>
        <taxon>Streptosporangiales</taxon>
        <taxon>Streptosporangiaceae</taxon>
        <taxon>Bailinhaonella</taxon>
    </lineage>
</organism>
<dbReference type="Pfam" id="PF02784">
    <property type="entry name" value="Orn_Arg_deC_N"/>
    <property type="match status" value="1"/>
</dbReference>
<accession>A0A3A4AXX8</accession>
<dbReference type="GO" id="GO:0008836">
    <property type="term" value="F:diaminopimelate decarboxylase activity"/>
    <property type="evidence" value="ECO:0007669"/>
    <property type="project" value="TreeGrafter"/>
</dbReference>
<protein>
    <submittedName>
        <fullName evidence="7">Type III PLP-dependent enzyme</fullName>
    </submittedName>
</protein>
<evidence type="ECO:0000259" key="5">
    <source>
        <dbReference type="Pfam" id="PF00278"/>
    </source>
</evidence>
<dbReference type="InterPro" id="IPR002433">
    <property type="entry name" value="Orn_de-COase"/>
</dbReference>
<dbReference type="SUPFAM" id="SSF51419">
    <property type="entry name" value="PLP-binding barrel"/>
    <property type="match status" value="1"/>
</dbReference>
<keyword evidence="2 3" id="KW-0663">Pyridoxal phosphate</keyword>
<gene>
    <name evidence="7" type="ORF">D5H75_10640</name>
</gene>
<dbReference type="PRINTS" id="PR01182">
    <property type="entry name" value="ORNDCRBXLASE"/>
</dbReference>
<comment type="caution">
    <text evidence="7">The sequence shown here is derived from an EMBL/GenBank/DDBJ whole genome shotgun (WGS) entry which is preliminary data.</text>
</comment>
<dbReference type="Gene3D" id="2.40.37.10">
    <property type="entry name" value="Lyase, Ornithine Decarboxylase, Chain A, domain 1"/>
    <property type="match status" value="1"/>
</dbReference>
<feature type="domain" description="Orn/DAP/Arg decarboxylase 2 N-terminal" evidence="6">
    <location>
        <begin position="34"/>
        <end position="275"/>
    </location>
</feature>
<dbReference type="InterPro" id="IPR029066">
    <property type="entry name" value="PLP-binding_barrel"/>
</dbReference>
<dbReference type="PANTHER" id="PTHR43727">
    <property type="entry name" value="DIAMINOPIMELATE DECARBOXYLASE"/>
    <property type="match status" value="1"/>
</dbReference>
<dbReference type="Proteomes" id="UP000265768">
    <property type="component" value="Unassembled WGS sequence"/>
</dbReference>
<comment type="similarity">
    <text evidence="4">Belongs to the Orn/Lys/Arg decarboxylase class-II family.</text>
</comment>
<evidence type="ECO:0000256" key="1">
    <source>
        <dbReference type="ARBA" id="ARBA00001933"/>
    </source>
</evidence>
<reference evidence="7 8" key="1">
    <citation type="submission" date="2018-09" db="EMBL/GenBank/DDBJ databases">
        <title>YIM 75507 draft genome.</title>
        <authorList>
            <person name="Tang S."/>
            <person name="Feng Y."/>
        </authorList>
    </citation>
    <scope>NUCLEOTIDE SEQUENCE [LARGE SCALE GENOMIC DNA]</scope>
    <source>
        <strain evidence="7 8">YIM 75507</strain>
    </source>
</reference>
<dbReference type="OrthoDB" id="9802241at2"/>
<evidence type="ECO:0000256" key="3">
    <source>
        <dbReference type="PIRSR" id="PIRSR600183-50"/>
    </source>
</evidence>
<name>A0A3A4AXX8_9ACTN</name>
<dbReference type="RefSeq" id="WP_119926229.1">
    <property type="nucleotide sequence ID" value="NZ_QZEY01000003.1"/>
</dbReference>
<dbReference type="InterPro" id="IPR000183">
    <property type="entry name" value="Orn/DAP/Arg_de-COase"/>
</dbReference>
<evidence type="ECO:0000256" key="4">
    <source>
        <dbReference type="RuleBase" id="RU003737"/>
    </source>
</evidence>
<dbReference type="EMBL" id="QZEY01000003">
    <property type="protein sequence ID" value="RJL33269.1"/>
    <property type="molecule type" value="Genomic_DNA"/>
</dbReference>
<feature type="domain" description="Orn/DAP/Arg decarboxylase 2 C-terminal" evidence="5">
    <location>
        <begin position="15"/>
        <end position="365"/>
    </location>
</feature>
<evidence type="ECO:0000259" key="6">
    <source>
        <dbReference type="Pfam" id="PF02784"/>
    </source>
</evidence>
<proteinExistence type="inferred from homology"/>
<comment type="cofactor">
    <cofactor evidence="1 3">
        <name>pyridoxal 5'-phosphate</name>
        <dbReference type="ChEBI" id="CHEBI:597326"/>
    </cofactor>
</comment>
<dbReference type="InterPro" id="IPR009006">
    <property type="entry name" value="Ala_racemase/Decarboxylase_C"/>
</dbReference>
<dbReference type="GO" id="GO:0006596">
    <property type="term" value="P:polyamine biosynthetic process"/>
    <property type="evidence" value="ECO:0007669"/>
    <property type="project" value="InterPro"/>
</dbReference>